<dbReference type="AlphaFoldDB" id="A0AAE1JUE9"/>
<gene>
    <name evidence="7" type="ORF">QN277_015536</name>
</gene>
<comment type="similarity">
    <text evidence="1 5">Belongs to the iron/ascorbate-dependent oxidoreductase family.</text>
</comment>
<evidence type="ECO:0000256" key="4">
    <source>
        <dbReference type="ARBA" id="ARBA00023004"/>
    </source>
</evidence>
<dbReference type="InterPro" id="IPR044861">
    <property type="entry name" value="IPNS-like_FE2OG_OXY"/>
</dbReference>
<name>A0AAE1JUE9_9FABA</name>
<evidence type="ECO:0000313" key="7">
    <source>
        <dbReference type="EMBL" id="KAK4277557.1"/>
    </source>
</evidence>
<evidence type="ECO:0000256" key="2">
    <source>
        <dbReference type="ARBA" id="ARBA00022723"/>
    </source>
</evidence>
<accession>A0AAE1JUE9</accession>
<keyword evidence="8" id="KW-1185">Reference proteome</keyword>
<comment type="caution">
    <text evidence="7">The sequence shown here is derived from an EMBL/GenBank/DDBJ whole genome shotgun (WGS) entry which is preliminary data.</text>
</comment>
<sequence length="365" mass="40584">MAPPPTVSVSSSEPPKLHASDIGSIKAFADSIGHSPIPSSYYSIVEARDDVADHLASSIPVIDFSLLTSDHPQPHADAVSQLGKACADWGFLMVTNHGISEKLMEEVMNKAHEFHNLPVEEKTEFDDKGPWAPIRHGTSIFPQAEKVHYWRDYLKVLTSPQFNFPHKPPGFKEVAYDYSRKIRAVARTLLQGISESLGLESKALEDCTGFDSGLQVFAVNLYPPCPQPELALGMPPHTDHGLLTLLYQNEIGGLQVKHDGKWVNVNPLPNCLIANVADQLEAVSNGKCKSILHRAVLNNRNTRISIPLVNGPEVEKEIGPASELLEKEEPLYKTIKYRDYFQLQQEIRFNADKGALDEIRLNRQN</sequence>
<evidence type="ECO:0000259" key="6">
    <source>
        <dbReference type="PROSITE" id="PS51471"/>
    </source>
</evidence>
<keyword evidence="5" id="KW-0560">Oxidoreductase</keyword>
<dbReference type="PANTHER" id="PTHR47991">
    <property type="entry name" value="OXOGLUTARATE/IRON-DEPENDENT DIOXYGENASE"/>
    <property type="match status" value="1"/>
</dbReference>
<dbReference type="InterPro" id="IPR050295">
    <property type="entry name" value="Plant_2OG-oxidoreductases"/>
</dbReference>
<dbReference type="Pfam" id="PF03171">
    <property type="entry name" value="2OG-FeII_Oxy"/>
    <property type="match status" value="1"/>
</dbReference>
<dbReference type="Gene3D" id="2.60.120.330">
    <property type="entry name" value="B-lactam Antibiotic, Isopenicillin N Synthase, Chain"/>
    <property type="match status" value="1"/>
</dbReference>
<protein>
    <recommendedName>
        <fullName evidence="6">Fe2OG dioxygenase domain-containing protein</fullName>
    </recommendedName>
</protein>
<dbReference type="Pfam" id="PF14226">
    <property type="entry name" value="DIOX_N"/>
    <property type="match status" value="1"/>
</dbReference>
<evidence type="ECO:0000256" key="3">
    <source>
        <dbReference type="ARBA" id="ARBA00022896"/>
    </source>
</evidence>
<dbReference type="PROSITE" id="PS51471">
    <property type="entry name" value="FE2OG_OXY"/>
    <property type="match status" value="1"/>
</dbReference>
<keyword evidence="4 5" id="KW-0408">Iron</keyword>
<keyword evidence="2 5" id="KW-0479">Metal-binding</keyword>
<dbReference type="InterPro" id="IPR027443">
    <property type="entry name" value="IPNS-like_sf"/>
</dbReference>
<feature type="domain" description="Fe2OG dioxygenase" evidence="6">
    <location>
        <begin position="212"/>
        <end position="312"/>
    </location>
</feature>
<keyword evidence="3" id="KW-0847">Vitamin C</keyword>
<evidence type="ECO:0000256" key="5">
    <source>
        <dbReference type="RuleBase" id="RU003682"/>
    </source>
</evidence>
<dbReference type="InterPro" id="IPR005123">
    <property type="entry name" value="Oxoglu/Fe-dep_dioxygenase_dom"/>
</dbReference>
<evidence type="ECO:0000313" key="8">
    <source>
        <dbReference type="Proteomes" id="UP001293593"/>
    </source>
</evidence>
<dbReference type="Proteomes" id="UP001293593">
    <property type="component" value="Unassembled WGS sequence"/>
</dbReference>
<evidence type="ECO:0000256" key="1">
    <source>
        <dbReference type="ARBA" id="ARBA00008056"/>
    </source>
</evidence>
<organism evidence="7 8">
    <name type="scientific">Acacia crassicarpa</name>
    <name type="common">northern wattle</name>
    <dbReference type="NCBI Taxonomy" id="499986"/>
    <lineage>
        <taxon>Eukaryota</taxon>
        <taxon>Viridiplantae</taxon>
        <taxon>Streptophyta</taxon>
        <taxon>Embryophyta</taxon>
        <taxon>Tracheophyta</taxon>
        <taxon>Spermatophyta</taxon>
        <taxon>Magnoliopsida</taxon>
        <taxon>eudicotyledons</taxon>
        <taxon>Gunneridae</taxon>
        <taxon>Pentapetalae</taxon>
        <taxon>rosids</taxon>
        <taxon>fabids</taxon>
        <taxon>Fabales</taxon>
        <taxon>Fabaceae</taxon>
        <taxon>Caesalpinioideae</taxon>
        <taxon>mimosoid clade</taxon>
        <taxon>Acacieae</taxon>
        <taxon>Acacia</taxon>
    </lineage>
</organism>
<dbReference type="GO" id="GO:0016491">
    <property type="term" value="F:oxidoreductase activity"/>
    <property type="evidence" value="ECO:0007669"/>
    <property type="project" value="UniProtKB-KW"/>
</dbReference>
<dbReference type="SUPFAM" id="SSF51197">
    <property type="entry name" value="Clavaminate synthase-like"/>
    <property type="match status" value="1"/>
</dbReference>
<dbReference type="GO" id="GO:0046872">
    <property type="term" value="F:metal ion binding"/>
    <property type="evidence" value="ECO:0007669"/>
    <property type="project" value="UniProtKB-KW"/>
</dbReference>
<reference evidence="7" key="1">
    <citation type="submission" date="2023-10" db="EMBL/GenBank/DDBJ databases">
        <title>Chromosome-level genome of the transformable northern wattle, Acacia crassicarpa.</title>
        <authorList>
            <person name="Massaro I."/>
            <person name="Sinha N.R."/>
            <person name="Poethig S."/>
            <person name="Leichty A.R."/>
        </authorList>
    </citation>
    <scope>NUCLEOTIDE SEQUENCE</scope>
    <source>
        <strain evidence="7">Acra3RX</strain>
        <tissue evidence="7">Leaf</tissue>
    </source>
</reference>
<dbReference type="EMBL" id="JAWXYG010000003">
    <property type="protein sequence ID" value="KAK4277557.1"/>
    <property type="molecule type" value="Genomic_DNA"/>
</dbReference>
<dbReference type="GO" id="GO:0031418">
    <property type="term" value="F:L-ascorbic acid binding"/>
    <property type="evidence" value="ECO:0007669"/>
    <property type="project" value="UniProtKB-KW"/>
</dbReference>
<dbReference type="InterPro" id="IPR026992">
    <property type="entry name" value="DIOX_N"/>
</dbReference>
<proteinExistence type="inferred from homology"/>